<keyword evidence="3" id="KW-1185">Reference proteome</keyword>
<feature type="domain" description="VLIG-type G" evidence="1">
    <location>
        <begin position="1"/>
        <end position="166"/>
    </location>
</feature>
<accession>A0ABN7XH91</accession>
<dbReference type="Proteomes" id="UP000789901">
    <property type="component" value="Unassembled WGS sequence"/>
</dbReference>
<sequence length="166" mass="18635">TEGFAAPEKIGDPESEKKDRMLATFAMGISNLTIINILGESKSELTKILQIAQIAIVTRPRLEKVGMSPDILVVQHVTEKNATKLSWLAQIFREAFQGALKIVKEKDAHNFECLNILDERIKSKTFLKLFSPFKNGTTAYSPPSKQYCEDVINLYDSIINDCENSQ</sequence>
<organism evidence="2 3">
    <name type="scientific">Gigaspora margarita</name>
    <dbReference type="NCBI Taxonomy" id="4874"/>
    <lineage>
        <taxon>Eukaryota</taxon>
        <taxon>Fungi</taxon>
        <taxon>Fungi incertae sedis</taxon>
        <taxon>Mucoromycota</taxon>
        <taxon>Glomeromycotina</taxon>
        <taxon>Glomeromycetes</taxon>
        <taxon>Diversisporales</taxon>
        <taxon>Gigasporaceae</taxon>
        <taxon>Gigaspora</taxon>
    </lineage>
</organism>
<evidence type="ECO:0000313" key="2">
    <source>
        <dbReference type="EMBL" id="CAG8853965.1"/>
    </source>
</evidence>
<dbReference type="PROSITE" id="PS51717">
    <property type="entry name" value="G_VLIG"/>
    <property type="match status" value="1"/>
</dbReference>
<dbReference type="EMBL" id="CAJVQB010131504">
    <property type="protein sequence ID" value="CAG8853965.1"/>
    <property type="molecule type" value="Genomic_DNA"/>
</dbReference>
<proteinExistence type="predicted"/>
<protein>
    <submittedName>
        <fullName evidence="2">43416_t:CDS:1</fullName>
    </submittedName>
</protein>
<dbReference type="PANTHER" id="PTHR22796">
    <property type="entry name" value="URG4-RELATED"/>
    <property type="match status" value="1"/>
</dbReference>
<dbReference type="PANTHER" id="PTHR22796:SF1">
    <property type="entry name" value="VWFA DOMAIN-CONTAINING PROTEIN"/>
    <property type="match status" value="1"/>
</dbReference>
<gene>
    <name evidence="2" type="ORF">GMARGA_LOCUS42786</name>
</gene>
<name>A0ABN7XH91_GIGMA</name>
<evidence type="ECO:0000259" key="1">
    <source>
        <dbReference type="PROSITE" id="PS51717"/>
    </source>
</evidence>
<dbReference type="InterPro" id="IPR030383">
    <property type="entry name" value="G_VLIG_dom"/>
</dbReference>
<feature type="non-terminal residue" evidence="2">
    <location>
        <position position="166"/>
    </location>
</feature>
<reference evidence="2 3" key="1">
    <citation type="submission" date="2021-06" db="EMBL/GenBank/DDBJ databases">
        <authorList>
            <person name="Kallberg Y."/>
            <person name="Tangrot J."/>
            <person name="Rosling A."/>
        </authorList>
    </citation>
    <scope>NUCLEOTIDE SEQUENCE [LARGE SCALE GENOMIC DNA]</scope>
    <source>
        <strain evidence="2 3">120-4 pot B 10/14</strain>
    </source>
</reference>
<feature type="non-terminal residue" evidence="2">
    <location>
        <position position="1"/>
    </location>
</feature>
<comment type="caution">
    <text evidence="2">The sequence shown here is derived from an EMBL/GenBank/DDBJ whole genome shotgun (WGS) entry which is preliminary data.</text>
</comment>
<evidence type="ECO:0000313" key="3">
    <source>
        <dbReference type="Proteomes" id="UP000789901"/>
    </source>
</evidence>